<comment type="caution">
    <text evidence="2">The sequence shown here is derived from an EMBL/GenBank/DDBJ whole genome shotgun (WGS) entry which is preliminary data.</text>
</comment>
<dbReference type="Proteomes" id="UP000003675">
    <property type="component" value="Unassembled WGS sequence"/>
</dbReference>
<evidence type="ECO:0000313" key="5">
    <source>
        <dbReference type="Proteomes" id="UP000051883"/>
    </source>
</evidence>
<dbReference type="OrthoDB" id="2319626at2"/>
<reference evidence="2 4" key="1">
    <citation type="submission" date="2009-09" db="EMBL/GenBank/DDBJ databases">
        <authorList>
            <person name="Qin X."/>
            <person name="Bachman B."/>
            <person name="Battles P."/>
            <person name="Bell A."/>
            <person name="Bess C."/>
            <person name="Bickham C."/>
            <person name="Chaboub L."/>
            <person name="Chen D."/>
            <person name="Coyle M."/>
            <person name="Deiros D.R."/>
            <person name="Dinh H."/>
            <person name="Forbes L."/>
            <person name="Fowler G."/>
            <person name="Francisco L."/>
            <person name="Fu Q."/>
            <person name="Gubbala S."/>
            <person name="Hale W."/>
            <person name="Han Y."/>
            <person name="Hemphill L."/>
            <person name="Highlander S.K."/>
            <person name="Hirani K."/>
            <person name="Hogues M."/>
            <person name="Jackson L."/>
            <person name="Jakkamsetti A."/>
            <person name="Javaid M."/>
            <person name="Jiang H."/>
            <person name="Korchina V."/>
            <person name="Kovar C."/>
            <person name="Lara F."/>
            <person name="Lee S."/>
            <person name="Mata R."/>
            <person name="Mathew T."/>
            <person name="Moen C."/>
            <person name="Morales K."/>
            <person name="Munidasa M."/>
            <person name="Nazareth L."/>
            <person name="Ngo R."/>
            <person name="Nguyen L."/>
            <person name="Okwuonu G."/>
            <person name="Ongeri F."/>
            <person name="Patil S."/>
            <person name="Petrosino J."/>
            <person name="Pham C."/>
            <person name="Pham P."/>
            <person name="Pu L.-L."/>
            <person name="Puazo M."/>
            <person name="Raj R."/>
            <person name="Reid J."/>
            <person name="Rouhana J."/>
            <person name="Saada N."/>
            <person name="Shang Y."/>
            <person name="Simmons D."/>
            <person name="Thornton R."/>
            <person name="Warren J."/>
            <person name="Weissenberger G."/>
            <person name="Zhang J."/>
            <person name="Zhang L."/>
            <person name="Zhou C."/>
            <person name="Zhu D."/>
            <person name="Muzny D."/>
            <person name="Worley K."/>
            <person name="Gibbs R."/>
        </authorList>
    </citation>
    <scope>NUCLEOTIDE SEQUENCE [LARGE SCALE GENOMIC DNA]</scope>
    <source>
        <strain evidence="2 4">DSM 16041</strain>
    </source>
</reference>
<keyword evidence="5" id="KW-1185">Reference proteome</keyword>
<dbReference type="RefSeq" id="WP_007124739.1">
    <property type="nucleotide sequence ID" value="NZ_AZDK01000033.1"/>
</dbReference>
<gene>
    <name evidence="3" type="ORF">FC31_GL001314</name>
    <name evidence="2" type="ORF">HMPREF0494_1184</name>
</gene>
<reference evidence="3 5" key="2">
    <citation type="journal article" date="2015" name="Genome Announc.">
        <title>Expanding the biotechnology potential of lactobacilli through comparative genomics of 213 strains and associated genera.</title>
        <authorList>
            <person name="Sun Z."/>
            <person name="Harris H.M."/>
            <person name="McCann A."/>
            <person name="Guo C."/>
            <person name="Argimon S."/>
            <person name="Zhang W."/>
            <person name="Yang X."/>
            <person name="Jeffery I.B."/>
            <person name="Cooney J.C."/>
            <person name="Kagawa T.F."/>
            <person name="Liu W."/>
            <person name="Song Y."/>
            <person name="Salvetti E."/>
            <person name="Wrobel A."/>
            <person name="Rasinkangas P."/>
            <person name="Parkhill J."/>
            <person name="Rea M.C."/>
            <person name="O'Sullivan O."/>
            <person name="Ritari J."/>
            <person name="Douillard F.P."/>
            <person name="Paul Ross R."/>
            <person name="Yang R."/>
            <person name="Briner A.E."/>
            <person name="Felis G.E."/>
            <person name="de Vos W.M."/>
            <person name="Barrangou R."/>
            <person name="Klaenhammer T.R."/>
            <person name="Caufield P.W."/>
            <person name="Cui Y."/>
            <person name="Zhang H."/>
            <person name="O'Toole P.W."/>
        </authorList>
    </citation>
    <scope>NUCLEOTIDE SEQUENCE [LARGE SCALE GENOMIC DNA]</scope>
    <source>
        <strain evidence="3 5">DSM 16041</strain>
    </source>
</reference>
<dbReference type="Proteomes" id="UP000051883">
    <property type="component" value="Unassembled WGS sequence"/>
</dbReference>
<evidence type="ECO:0008006" key="6">
    <source>
        <dbReference type="Google" id="ProtNLM"/>
    </source>
</evidence>
<dbReference type="HOGENOM" id="CLU_1914330_0_0_9"/>
<name>C8P790_9LACO</name>
<sequence length="132" mass="14158">MSKKLLAGIVFGSVATAAGWALLPEAKRQELRARANSKLNDAADYVTDYALTALDIVDERLAEMDNAGVADGLKAATQKVKAKKDQVVDHLANDDFDEQTAAIREKLANASPAADQDDDIVIDATADDREEN</sequence>
<accession>C8P790</accession>
<dbReference type="STRING" id="525309.HMPREF0494_1184"/>
<dbReference type="PATRIC" id="fig|525309.8.peg.1327"/>
<protein>
    <recommendedName>
        <fullName evidence="6">YtxH domain-containing protein</fullName>
    </recommendedName>
</protein>
<feature type="region of interest" description="Disordered" evidence="1">
    <location>
        <begin position="108"/>
        <end position="132"/>
    </location>
</feature>
<evidence type="ECO:0000313" key="3">
    <source>
        <dbReference type="EMBL" id="KRK56463.1"/>
    </source>
</evidence>
<evidence type="ECO:0000313" key="2">
    <source>
        <dbReference type="EMBL" id="EEW53634.1"/>
    </source>
</evidence>
<organism evidence="2 4">
    <name type="scientific">Limosilactobacillus antri DSM 16041</name>
    <dbReference type="NCBI Taxonomy" id="525309"/>
    <lineage>
        <taxon>Bacteria</taxon>
        <taxon>Bacillati</taxon>
        <taxon>Bacillota</taxon>
        <taxon>Bacilli</taxon>
        <taxon>Lactobacillales</taxon>
        <taxon>Lactobacillaceae</taxon>
        <taxon>Limosilactobacillus</taxon>
    </lineage>
</organism>
<dbReference type="eggNOG" id="ENOG5030AH6">
    <property type="taxonomic scope" value="Bacteria"/>
</dbReference>
<dbReference type="AlphaFoldDB" id="C8P790"/>
<dbReference type="EMBL" id="AZDK01000033">
    <property type="protein sequence ID" value="KRK56463.1"/>
    <property type="molecule type" value="Genomic_DNA"/>
</dbReference>
<dbReference type="EMBL" id="ACLL01000028">
    <property type="protein sequence ID" value="EEW53634.1"/>
    <property type="molecule type" value="Genomic_DNA"/>
</dbReference>
<evidence type="ECO:0000313" key="4">
    <source>
        <dbReference type="Proteomes" id="UP000003675"/>
    </source>
</evidence>
<proteinExistence type="predicted"/>
<evidence type="ECO:0000256" key="1">
    <source>
        <dbReference type="SAM" id="MobiDB-lite"/>
    </source>
</evidence>